<dbReference type="SUPFAM" id="SSF47384">
    <property type="entry name" value="Homodimeric domain of signal transducing histidine kinase"/>
    <property type="match status" value="1"/>
</dbReference>
<dbReference type="AlphaFoldDB" id="A0A0G1XXD4"/>
<dbReference type="PANTHER" id="PTHR42878:SF7">
    <property type="entry name" value="SENSOR HISTIDINE KINASE GLRK"/>
    <property type="match status" value="1"/>
</dbReference>
<dbReference type="SMART" id="SM00388">
    <property type="entry name" value="HisKA"/>
    <property type="match status" value="1"/>
</dbReference>
<dbReference type="CDD" id="cd00082">
    <property type="entry name" value="HisKA"/>
    <property type="match status" value="1"/>
</dbReference>
<accession>A0A0G1XXD4</accession>
<dbReference type="Gene3D" id="2.40.30.10">
    <property type="entry name" value="Translation factors"/>
    <property type="match status" value="1"/>
</dbReference>
<feature type="domain" description="PAS" evidence="16">
    <location>
        <begin position="244"/>
        <end position="288"/>
    </location>
</feature>
<organism evidence="19 20">
    <name type="scientific">Candidatus Adlerbacteria bacterium GW2011_GWA1_54_10</name>
    <dbReference type="NCBI Taxonomy" id="1618605"/>
    <lineage>
        <taxon>Bacteria</taxon>
        <taxon>Candidatus Adleribacteriota</taxon>
    </lineage>
</organism>
<dbReference type="SMART" id="SM00086">
    <property type="entry name" value="PAC"/>
    <property type="match status" value="1"/>
</dbReference>
<feature type="domain" description="PAC" evidence="17">
    <location>
        <begin position="317"/>
        <end position="369"/>
    </location>
</feature>
<protein>
    <recommendedName>
        <fullName evidence="4">histidine kinase</fullName>
        <ecNumber evidence="4">2.7.13.3</ecNumber>
    </recommendedName>
</protein>
<dbReference type="NCBIfam" id="TIGR00229">
    <property type="entry name" value="sensory_box"/>
    <property type="match status" value="1"/>
</dbReference>
<proteinExistence type="predicted"/>
<dbReference type="SUPFAM" id="SSF52343">
    <property type="entry name" value="Ferredoxin reductase-like, C-terminal NADP-linked domain"/>
    <property type="match status" value="1"/>
</dbReference>
<dbReference type="Gene3D" id="3.30.450.20">
    <property type="entry name" value="PAS domain"/>
    <property type="match status" value="1"/>
</dbReference>
<evidence type="ECO:0000256" key="10">
    <source>
        <dbReference type="ARBA" id="ARBA00022777"/>
    </source>
</evidence>
<feature type="domain" description="FAD-binding FR-type" evidence="18">
    <location>
        <begin position="3"/>
        <end position="108"/>
    </location>
</feature>
<dbReference type="GO" id="GO:0000156">
    <property type="term" value="F:phosphorelay response regulator activity"/>
    <property type="evidence" value="ECO:0007669"/>
    <property type="project" value="TreeGrafter"/>
</dbReference>
<evidence type="ECO:0000256" key="3">
    <source>
        <dbReference type="ARBA" id="ARBA00004236"/>
    </source>
</evidence>
<evidence type="ECO:0000259" key="17">
    <source>
        <dbReference type="PROSITE" id="PS50113"/>
    </source>
</evidence>
<dbReference type="PRINTS" id="PR00344">
    <property type="entry name" value="BCTRLSENSOR"/>
</dbReference>
<evidence type="ECO:0000256" key="1">
    <source>
        <dbReference type="ARBA" id="ARBA00000085"/>
    </source>
</evidence>
<dbReference type="SUPFAM" id="SSF63380">
    <property type="entry name" value="Riboflavin synthase domain-like"/>
    <property type="match status" value="1"/>
</dbReference>
<dbReference type="InterPro" id="IPR003661">
    <property type="entry name" value="HisK_dim/P_dom"/>
</dbReference>
<evidence type="ECO:0000256" key="7">
    <source>
        <dbReference type="ARBA" id="ARBA00022679"/>
    </source>
</evidence>
<dbReference type="InterPro" id="IPR036097">
    <property type="entry name" value="HisK_dim/P_sf"/>
</dbReference>
<keyword evidence="12" id="KW-1133">Transmembrane helix</keyword>
<dbReference type="Pfam" id="PF13426">
    <property type="entry name" value="PAS_9"/>
    <property type="match status" value="1"/>
</dbReference>
<evidence type="ECO:0000256" key="5">
    <source>
        <dbReference type="ARBA" id="ARBA00022475"/>
    </source>
</evidence>
<dbReference type="Gene3D" id="3.40.50.80">
    <property type="entry name" value="Nucleotide-binding domain of ferredoxin-NADP reductase (FNR) module"/>
    <property type="match status" value="1"/>
</dbReference>
<keyword evidence="11" id="KW-0067">ATP-binding</keyword>
<evidence type="ECO:0000256" key="9">
    <source>
        <dbReference type="ARBA" id="ARBA00022741"/>
    </source>
</evidence>
<dbReference type="PROSITE" id="PS50109">
    <property type="entry name" value="HIS_KIN"/>
    <property type="match status" value="1"/>
</dbReference>
<dbReference type="InterPro" id="IPR017938">
    <property type="entry name" value="Riboflavin_synthase-like_b-brl"/>
</dbReference>
<dbReference type="InterPro" id="IPR000700">
    <property type="entry name" value="PAS-assoc_C"/>
</dbReference>
<evidence type="ECO:0000313" key="19">
    <source>
        <dbReference type="EMBL" id="KKW35575.1"/>
    </source>
</evidence>
<dbReference type="Gene3D" id="1.10.287.130">
    <property type="match status" value="1"/>
</dbReference>
<dbReference type="Gene3D" id="3.30.565.10">
    <property type="entry name" value="Histidine kinase-like ATPase, C-terminal domain"/>
    <property type="match status" value="1"/>
</dbReference>
<dbReference type="InterPro" id="IPR039261">
    <property type="entry name" value="FNR_nucleotide-bd"/>
</dbReference>
<dbReference type="PROSITE" id="PS50113">
    <property type="entry name" value="PAC"/>
    <property type="match status" value="1"/>
</dbReference>
<dbReference type="EMBL" id="LCRO01000006">
    <property type="protein sequence ID" value="KKW35575.1"/>
    <property type="molecule type" value="Genomic_DNA"/>
</dbReference>
<comment type="caution">
    <text evidence="19">The sequence shown here is derived from an EMBL/GenBank/DDBJ whole genome shotgun (WGS) entry which is preliminary data.</text>
</comment>
<evidence type="ECO:0000256" key="14">
    <source>
        <dbReference type="ARBA" id="ARBA00023136"/>
    </source>
</evidence>
<dbReference type="InterPro" id="IPR036890">
    <property type="entry name" value="HATPase_C_sf"/>
</dbReference>
<dbReference type="FunFam" id="3.30.565.10:FF:000023">
    <property type="entry name" value="PAS domain-containing sensor histidine kinase"/>
    <property type="match status" value="1"/>
</dbReference>
<dbReference type="Pfam" id="PF00175">
    <property type="entry name" value="NAD_binding_1"/>
    <property type="match status" value="1"/>
</dbReference>
<dbReference type="GO" id="GO:0007234">
    <property type="term" value="P:osmosensory signaling via phosphorelay pathway"/>
    <property type="evidence" value="ECO:0007669"/>
    <property type="project" value="TreeGrafter"/>
</dbReference>
<dbReference type="Proteomes" id="UP000034740">
    <property type="component" value="Unassembled WGS sequence"/>
</dbReference>
<keyword evidence="9" id="KW-0547">Nucleotide-binding</keyword>
<dbReference type="CDD" id="cd00322">
    <property type="entry name" value="FNR_like"/>
    <property type="match status" value="1"/>
</dbReference>
<keyword evidence="7" id="KW-0808">Transferase</keyword>
<evidence type="ECO:0000256" key="2">
    <source>
        <dbReference type="ARBA" id="ARBA00004141"/>
    </source>
</evidence>
<evidence type="ECO:0000256" key="6">
    <source>
        <dbReference type="ARBA" id="ARBA00022553"/>
    </source>
</evidence>
<dbReference type="PROSITE" id="PS50112">
    <property type="entry name" value="PAS"/>
    <property type="match status" value="1"/>
</dbReference>
<dbReference type="InterPro" id="IPR003594">
    <property type="entry name" value="HATPase_dom"/>
</dbReference>
<evidence type="ECO:0000256" key="11">
    <source>
        <dbReference type="ARBA" id="ARBA00022840"/>
    </source>
</evidence>
<evidence type="ECO:0000256" key="13">
    <source>
        <dbReference type="ARBA" id="ARBA00023012"/>
    </source>
</evidence>
<sequence length="601" mass="67030">MDGRKQEAVLTSRKLVADGAYEVSFELSESIQFAPGQYAWVILPELAHPDRRGNRRSFSIISTPSDAKNIRFLFRVHSPNSGYKKTLLELPLGSRAQIDAPFGLHTLPNATTIIMVAGGVGISSFLSIIRDMEERGAWRQLTLIFGNSSQKSAPFLDELRMYAKNRPIFELREVEGSISKEHLPVGTTPKDTRWLLAGPKEMTNKVAAVLTAADIDPGRVLCEEFPPPALDKGLPVIDEQTMSDSNFYKLAVENASNHVIFTDIEGTIVYCNKAAEHITGYTFEEMRGSTPRLWGGLMDKNFYEHLWRIIKRERKPYSGKIKNRRKNGEVYTVIARISPVLGRDGDLIGFLGTEEDITDLEKIDQAKTEFVSLASHQLRSPLSVINWYTEMLLGEGVGGLNEKQKRYLSEVKNGSRRMTELVKDLLNVSRLELGTLVIEPRPVSLPALIAEAVQEQAPDLHKKNIKLNESYAPQVSTFPADPKFLKIIVQNLLSNAVKYTQDGGEVSVRTELADGKMVLSVSDTGYGIPEDQQRKIFTKLFRARNVVKKDTEGSGIGLYLVKSIVERSGGSIWFTSKEGAGTTFFVAFPAEGMRAQRDDIM</sequence>
<keyword evidence="13" id="KW-0902">Two-component regulatory system</keyword>
<dbReference type="SUPFAM" id="SSF55874">
    <property type="entry name" value="ATPase domain of HSP90 chaperone/DNA topoisomerase II/histidine kinase"/>
    <property type="match status" value="1"/>
</dbReference>
<evidence type="ECO:0000313" key="20">
    <source>
        <dbReference type="Proteomes" id="UP000034740"/>
    </source>
</evidence>
<evidence type="ECO:0000256" key="4">
    <source>
        <dbReference type="ARBA" id="ARBA00012438"/>
    </source>
</evidence>
<evidence type="ECO:0000259" key="15">
    <source>
        <dbReference type="PROSITE" id="PS50109"/>
    </source>
</evidence>
<comment type="subcellular location">
    <subcellularLocation>
        <location evidence="3">Cell membrane</location>
    </subcellularLocation>
    <subcellularLocation>
        <location evidence="2">Membrane</location>
        <topology evidence="2">Multi-pass membrane protein</topology>
    </subcellularLocation>
</comment>
<evidence type="ECO:0000259" key="18">
    <source>
        <dbReference type="PROSITE" id="PS51384"/>
    </source>
</evidence>
<dbReference type="SMART" id="SM00387">
    <property type="entry name" value="HATPase_c"/>
    <property type="match status" value="1"/>
</dbReference>
<dbReference type="PROSITE" id="PS51384">
    <property type="entry name" value="FAD_FR"/>
    <property type="match status" value="1"/>
</dbReference>
<reference evidence="19 20" key="1">
    <citation type="journal article" date="2015" name="Nature">
        <title>rRNA introns, odd ribosomes, and small enigmatic genomes across a large radiation of phyla.</title>
        <authorList>
            <person name="Brown C.T."/>
            <person name="Hug L.A."/>
            <person name="Thomas B.C."/>
            <person name="Sharon I."/>
            <person name="Castelle C.J."/>
            <person name="Singh A."/>
            <person name="Wilkins M.J."/>
            <person name="Williams K.H."/>
            <person name="Banfield J.F."/>
        </authorList>
    </citation>
    <scope>NUCLEOTIDE SEQUENCE [LARGE SCALE GENOMIC DNA]</scope>
</reference>
<dbReference type="InterPro" id="IPR005467">
    <property type="entry name" value="His_kinase_dom"/>
</dbReference>
<dbReference type="GO" id="GO:0016491">
    <property type="term" value="F:oxidoreductase activity"/>
    <property type="evidence" value="ECO:0007669"/>
    <property type="project" value="InterPro"/>
</dbReference>
<dbReference type="GO" id="GO:0000155">
    <property type="term" value="F:phosphorelay sensor kinase activity"/>
    <property type="evidence" value="ECO:0007669"/>
    <property type="project" value="InterPro"/>
</dbReference>
<comment type="catalytic activity">
    <reaction evidence="1">
        <text>ATP + protein L-histidine = ADP + protein N-phospho-L-histidine.</text>
        <dbReference type="EC" id="2.7.13.3"/>
    </reaction>
</comment>
<dbReference type="InterPro" id="IPR001433">
    <property type="entry name" value="OxRdtase_FAD/NAD-bd"/>
</dbReference>
<feature type="domain" description="Histidine kinase" evidence="15">
    <location>
        <begin position="373"/>
        <end position="592"/>
    </location>
</feature>
<evidence type="ECO:0000256" key="8">
    <source>
        <dbReference type="ARBA" id="ARBA00022692"/>
    </source>
</evidence>
<dbReference type="EC" id="2.7.13.3" evidence="4"/>
<name>A0A0G1XXD4_9BACT</name>
<dbReference type="SMART" id="SM00091">
    <property type="entry name" value="PAS"/>
    <property type="match status" value="1"/>
</dbReference>
<dbReference type="InterPro" id="IPR004358">
    <property type="entry name" value="Sig_transdc_His_kin-like_C"/>
</dbReference>
<dbReference type="PANTHER" id="PTHR42878">
    <property type="entry name" value="TWO-COMPONENT HISTIDINE KINASE"/>
    <property type="match status" value="1"/>
</dbReference>
<dbReference type="InterPro" id="IPR001610">
    <property type="entry name" value="PAC"/>
</dbReference>
<gene>
    <name evidence="19" type="ORF">UY83_C0006G0052</name>
</gene>
<dbReference type="GO" id="GO:0005886">
    <property type="term" value="C:plasma membrane"/>
    <property type="evidence" value="ECO:0007669"/>
    <property type="project" value="UniProtKB-SubCell"/>
</dbReference>
<keyword evidence="6" id="KW-0597">Phosphoprotein</keyword>
<keyword evidence="14" id="KW-0472">Membrane</keyword>
<dbReference type="CDD" id="cd00130">
    <property type="entry name" value="PAS"/>
    <property type="match status" value="1"/>
</dbReference>
<dbReference type="SUPFAM" id="SSF55785">
    <property type="entry name" value="PYP-like sensor domain (PAS domain)"/>
    <property type="match status" value="1"/>
</dbReference>
<keyword evidence="8" id="KW-0812">Transmembrane</keyword>
<dbReference type="Pfam" id="PF00512">
    <property type="entry name" value="HisKA"/>
    <property type="match status" value="1"/>
</dbReference>
<dbReference type="InterPro" id="IPR035965">
    <property type="entry name" value="PAS-like_dom_sf"/>
</dbReference>
<dbReference type="Pfam" id="PF02518">
    <property type="entry name" value="HATPase_c"/>
    <property type="match status" value="1"/>
</dbReference>
<keyword evidence="5" id="KW-1003">Cell membrane</keyword>
<dbReference type="InterPro" id="IPR000014">
    <property type="entry name" value="PAS"/>
</dbReference>
<dbReference type="GO" id="GO:0030295">
    <property type="term" value="F:protein kinase activator activity"/>
    <property type="evidence" value="ECO:0007669"/>
    <property type="project" value="TreeGrafter"/>
</dbReference>
<dbReference type="InterPro" id="IPR017927">
    <property type="entry name" value="FAD-bd_FR_type"/>
</dbReference>
<dbReference type="InterPro" id="IPR050351">
    <property type="entry name" value="BphY/WalK/GraS-like"/>
</dbReference>
<keyword evidence="10 19" id="KW-0418">Kinase</keyword>
<evidence type="ECO:0000256" key="12">
    <source>
        <dbReference type="ARBA" id="ARBA00022989"/>
    </source>
</evidence>
<dbReference type="GO" id="GO:0005524">
    <property type="term" value="F:ATP binding"/>
    <property type="evidence" value="ECO:0007669"/>
    <property type="project" value="UniProtKB-KW"/>
</dbReference>
<evidence type="ECO:0000259" key="16">
    <source>
        <dbReference type="PROSITE" id="PS50112"/>
    </source>
</evidence>